<evidence type="ECO:0000256" key="1">
    <source>
        <dbReference type="SAM" id="MobiDB-lite"/>
    </source>
</evidence>
<organism evidence="2 3">
    <name type="scientific">Glossina pallidipes</name>
    <name type="common">Tsetse fly</name>
    <dbReference type="NCBI Taxonomy" id="7398"/>
    <lineage>
        <taxon>Eukaryota</taxon>
        <taxon>Metazoa</taxon>
        <taxon>Ecdysozoa</taxon>
        <taxon>Arthropoda</taxon>
        <taxon>Hexapoda</taxon>
        <taxon>Insecta</taxon>
        <taxon>Pterygota</taxon>
        <taxon>Neoptera</taxon>
        <taxon>Endopterygota</taxon>
        <taxon>Diptera</taxon>
        <taxon>Brachycera</taxon>
        <taxon>Muscomorpha</taxon>
        <taxon>Hippoboscoidea</taxon>
        <taxon>Glossinidae</taxon>
        <taxon>Glossina</taxon>
    </lineage>
</organism>
<evidence type="ECO:0000313" key="2">
    <source>
        <dbReference type="EnsemblMetazoa" id="GPAI032649-PA"/>
    </source>
</evidence>
<reference evidence="2" key="2">
    <citation type="submission" date="2020-05" db="UniProtKB">
        <authorList>
            <consortium name="EnsemblMetazoa"/>
        </authorList>
    </citation>
    <scope>IDENTIFICATION</scope>
    <source>
        <strain evidence="2">IAEA</strain>
    </source>
</reference>
<proteinExistence type="predicted"/>
<dbReference type="VEuPathDB" id="VectorBase:GPAI032649"/>
<evidence type="ECO:0000313" key="3">
    <source>
        <dbReference type="Proteomes" id="UP000092445"/>
    </source>
</evidence>
<dbReference type="AlphaFoldDB" id="A0A1B0A2Q7"/>
<dbReference type="EnsemblMetazoa" id="GPAI032649-RA">
    <property type="protein sequence ID" value="GPAI032649-PA"/>
    <property type="gene ID" value="GPAI032649"/>
</dbReference>
<feature type="region of interest" description="Disordered" evidence="1">
    <location>
        <begin position="1"/>
        <end position="29"/>
    </location>
</feature>
<dbReference type="Proteomes" id="UP000092445">
    <property type="component" value="Unassembled WGS sequence"/>
</dbReference>
<name>A0A1B0A2Q7_GLOPL</name>
<keyword evidence="3" id="KW-1185">Reference proteome</keyword>
<accession>A0A1B0A2Q7</accession>
<reference evidence="3" key="1">
    <citation type="submission" date="2014-03" db="EMBL/GenBank/DDBJ databases">
        <authorList>
            <person name="Aksoy S."/>
            <person name="Warren W."/>
            <person name="Wilson R.K."/>
        </authorList>
    </citation>
    <scope>NUCLEOTIDE SEQUENCE [LARGE SCALE GENOMIC DNA]</scope>
    <source>
        <strain evidence="3">IAEA</strain>
    </source>
</reference>
<protein>
    <submittedName>
        <fullName evidence="2">Uncharacterized protein</fullName>
    </submittedName>
</protein>
<feature type="compositionally biased region" description="Basic and acidic residues" evidence="1">
    <location>
        <begin position="9"/>
        <end position="29"/>
    </location>
</feature>
<sequence length="182" mass="20531">MSTGTTTNEKTREQQRETRHERRERRREQPINVATETYWRRRQTRALLPGALSHVQGLSRTSNSSAGEKAAYPYANPRLIRQRQVPPITGNHTESPMPFCTQEMAQDKSKIECIASPFPSMYGLAEKVDVENSVADSVPMPSDELTFGSRKTTTPRFLLSVFRVNFARAVTLALVTPFCSNA</sequence>